<reference evidence="4 5" key="2">
    <citation type="journal article" date="2021" name="Curr. Genet.">
        <title>Genetic response to nitrogen starvation in the aggressive Eucalyptus foliar pathogen Teratosphaeria destructans.</title>
        <authorList>
            <person name="Havenga M."/>
            <person name="Wingfield B.D."/>
            <person name="Wingfield M.J."/>
            <person name="Dreyer L.L."/>
            <person name="Roets F."/>
            <person name="Aylward J."/>
        </authorList>
    </citation>
    <scope>NUCLEOTIDE SEQUENCE [LARGE SCALE GENOMIC DNA]</scope>
    <source>
        <strain evidence="4">CMW44962</strain>
    </source>
</reference>
<dbReference type="AlphaFoldDB" id="A0A9W7SX43"/>
<dbReference type="Gene3D" id="3.40.50.720">
    <property type="entry name" value="NAD(P)-binding Rossmann-like Domain"/>
    <property type="match status" value="1"/>
</dbReference>
<organism evidence="4 5">
    <name type="scientific">Teratosphaeria destructans</name>
    <dbReference type="NCBI Taxonomy" id="418781"/>
    <lineage>
        <taxon>Eukaryota</taxon>
        <taxon>Fungi</taxon>
        <taxon>Dikarya</taxon>
        <taxon>Ascomycota</taxon>
        <taxon>Pezizomycotina</taxon>
        <taxon>Dothideomycetes</taxon>
        <taxon>Dothideomycetidae</taxon>
        <taxon>Mycosphaerellales</taxon>
        <taxon>Teratosphaeriaceae</taxon>
        <taxon>Teratosphaeria</taxon>
    </lineage>
</organism>
<dbReference type="OrthoDB" id="498125at2759"/>
<keyword evidence="3" id="KW-0560">Oxidoreductase</keyword>
<evidence type="ECO:0000313" key="4">
    <source>
        <dbReference type="EMBL" id="KAH9838818.1"/>
    </source>
</evidence>
<gene>
    <name evidence="4" type="ORF">Tdes44962_MAKER08182</name>
</gene>
<dbReference type="InterPro" id="IPR002347">
    <property type="entry name" value="SDR_fam"/>
</dbReference>
<comment type="similarity">
    <text evidence="1">Belongs to the short-chain dehydrogenases/reductases (SDR) family.</text>
</comment>
<comment type="caution">
    <text evidence="4">The sequence shown here is derived from an EMBL/GenBank/DDBJ whole genome shotgun (WGS) entry which is preliminary data.</text>
</comment>
<dbReference type="EMBL" id="RIBY02000702">
    <property type="protein sequence ID" value="KAH9838818.1"/>
    <property type="molecule type" value="Genomic_DNA"/>
</dbReference>
<dbReference type="PANTHER" id="PTHR24321:SF15">
    <property type="entry name" value="OXIDOREDUCTASE UCPA"/>
    <property type="match status" value="1"/>
</dbReference>
<protein>
    <submittedName>
        <fullName evidence="4">Short chain type dehydrogenase</fullName>
    </submittedName>
</protein>
<dbReference type="PROSITE" id="PS00061">
    <property type="entry name" value="ADH_SHORT"/>
    <property type="match status" value="1"/>
</dbReference>
<dbReference type="CDD" id="cd05233">
    <property type="entry name" value="SDR_c"/>
    <property type="match status" value="1"/>
</dbReference>
<evidence type="ECO:0000313" key="5">
    <source>
        <dbReference type="Proteomes" id="UP001138500"/>
    </source>
</evidence>
<evidence type="ECO:0000256" key="2">
    <source>
        <dbReference type="ARBA" id="ARBA00022857"/>
    </source>
</evidence>
<dbReference type="Proteomes" id="UP001138500">
    <property type="component" value="Unassembled WGS sequence"/>
</dbReference>
<reference evidence="4 5" key="1">
    <citation type="journal article" date="2018" name="IMA Fungus">
        <title>IMA Genome-F 10: Nine draft genome sequences of Claviceps purpurea s.lat., including C. arundinis, C. humidiphila, and C. cf. spartinae, pseudomolecules for the pitch canker pathogen Fusarium circinatum, draft genome of Davidsoniella eucalypti, Grosmannia galeiformis, Quambalaria eucalypti, and Teratosphaeria destructans.</title>
        <authorList>
            <person name="Wingfield B.D."/>
            <person name="Liu M."/>
            <person name="Nguyen H.D."/>
            <person name="Lane F.A."/>
            <person name="Morgan S.W."/>
            <person name="De Vos L."/>
            <person name="Wilken P.M."/>
            <person name="Duong T.A."/>
            <person name="Aylward J."/>
            <person name="Coetzee M.P."/>
            <person name="Dadej K."/>
            <person name="De Beer Z.W."/>
            <person name="Findlay W."/>
            <person name="Havenga M."/>
            <person name="Kolarik M."/>
            <person name="Menzies J.G."/>
            <person name="Naidoo K."/>
            <person name="Pochopski O."/>
            <person name="Shoukouhi P."/>
            <person name="Santana Q.C."/>
            <person name="Seifert K.A."/>
            <person name="Soal N."/>
            <person name="Steenkamp E.T."/>
            <person name="Tatham C.T."/>
            <person name="van der Nest M.A."/>
            <person name="Wingfield M.J."/>
        </authorList>
    </citation>
    <scope>NUCLEOTIDE SEQUENCE [LARGE SCALE GENOMIC DNA]</scope>
    <source>
        <strain evidence="4">CMW44962</strain>
    </source>
</reference>
<dbReference type="SUPFAM" id="SSF51735">
    <property type="entry name" value="NAD(P)-binding Rossmann-fold domains"/>
    <property type="match status" value="1"/>
</dbReference>
<evidence type="ECO:0000256" key="1">
    <source>
        <dbReference type="ARBA" id="ARBA00006484"/>
    </source>
</evidence>
<dbReference type="PANTHER" id="PTHR24321">
    <property type="entry name" value="DEHYDROGENASES, SHORT CHAIN"/>
    <property type="match status" value="1"/>
</dbReference>
<sequence>MHTLPSIITEVALRGIDRTYHLHSVFRLCHEVLPVMERQGSGVVINNASITAMRYIGKPHIAYASAKAAVIQFTKAAGCMYASKGIRLNAVVPGLMFTPLVENLGASDKEEDREVFRKITEHNVPMGAMGESIDVANAAVFLCSNAAKYITAHALVVDDGITAATGTGS</sequence>
<name>A0A9W7SX43_9PEZI</name>
<evidence type="ECO:0000256" key="3">
    <source>
        <dbReference type="ARBA" id="ARBA00023002"/>
    </source>
</evidence>
<dbReference type="InterPro" id="IPR036291">
    <property type="entry name" value="NAD(P)-bd_dom_sf"/>
</dbReference>
<proteinExistence type="inferred from homology"/>
<accession>A0A9W7SX43</accession>
<dbReference type="Pfam" id="PF13561">
    <property type="entry name" value="adh_short_C2"/>
    <property type="match status" value="1"/>
</dbReference>
<dbReference type="PRINTS" id="PR00081">
    <property type="entry name" value="GDHRDH"/>
</dbReference>
<dbReference type="GO" id="GO:0016491">
    <property type="term" value="F:oxidoreductase activity"/>
    <property type="evidence" value="ECO:0007669"/>
    <property type="project" value="UniProtKB-KW"/>
</dbReference>
<dbReference type="InterPro" id="IPR020904">
    <property type="entry name" value="Sc_DH/Rdtase_CS"/>
</dbReference>
<keyword evidence="5" id="KW-1185">Reference proteome</keyword>
<keyword evidence="2" id="KW-0521">NADP</keyword>